<dbReference type="SUPFAM" id="SSF53098">
    <property type="entry name" value="Ribonuclease H-like"/>
    <property type="match status" value="1"/>
</dbReference>
<keyword evidence="11 14" id="KW-0255">Endonuclease</keyword>
<evidence type="ECO:0000256" key="5">
    <source>
        <dbReference type="ARBA" id="ARBA00007383"/>
    </source>
</evidence>
<keyword evidence="12 14" id="KW-0378">Hydrolase</keyword>
<evidence type="ECO:0000256" key="15">
    <source>
        <dbReference type="PROSITE-ProRule" id="PRU01319"/>
    </source>
</evidence>
<dbReference type="GO" id="GO:0006298">
    <property type="term" value="P:mismatch repair"/>
    <property type="evidence" value="ECO:0007669"/>
    <property type="project" value="TreeGrafter"/>
</dbReference>
<evidence type="ECO:0000256" key="7">
    <source>
        <dbReference type="ARBA" id="ARBA00019179"/>
    </source>
</evidence>
<dbReference type="EMBL" id="AWEZ01000045">
    <property type="protein sequence ID" value="ERL08156.1"/>
    <property type="molecule type" value="Genomic_DNA"/>
</dbReference>
<dbReference type="OrthoDB" id="9803420at2"/>
<protein>
    <recommendedName>
        <fullName evidence="7 14">Ribonuclease HII</fullName>
        <shortName evidence="14">RNase HII</shortName>
        <ecNumber evidence="6 14">3.1.26.4</ecNumber>
    </recommendedName>
</protein>
<dbReference type="InterPro" id="IPR022898">
    <property type="entry name" value="RNase_HII"/>
</dbReference>
<comment type="subcellular location">
    <subcellularLocation>
        <location evidence="4 14">Cytoplasm</location>
    </subcellularLocation>
</comment>
<proteinExistence type="inferred from homology"/>
<evidence type="ECO:0000256" key="14">
    <source>
        <dbReference type="HAMAP-Rule" id="MF_00052"/>
    </source>
</evidence>
<evidence type="ECO:0000313" key="18">
    <source>
        <dbReference type="EMBL" id="ERL08156.1"/>
    </source>
</evidence>
<dbReference type="Pfam" id="PF01351">
    <property type="entry name" value="RNase_HII"/>
    <property type="match status" value="1"/>
</dbReference>
<comment type="similarity">
    <text evidence="5 14 16">Belongs to the RNase HII family.</text>
</comment>
<evidence type="ECO:0000256" key="1">
    <source>
        <dbReference type="ARBA" id="ARBA00000077"/>
    </source>
</evidence>
<sequence>MGASHAATAKEVAGLLAGAPLEELDDLIERYGHDPRRQVRHAVEVACRRRGREQAQRERVEGMYALMGEMGGDGLVLGVDEVGRGALAGPLTVCAVALPPDPRVWGINDSKRLAPARRAGLADRIRRVACAIGICHVEPASIDAVGMPQALRMAMSGAIEDAGVDPDCVLIDGNPVHVHPRERTLVRGDARIACISAASIVAKVTRDALMVEYDGEYPAYHLAACKGYGSAEHIQAIRDHGLTPIHRVSFCGNFLETHSLF</sequence>
<dbReference type="GO" id="GO:0004523">
    <property type="term" value="F:RNA-DNA hybrid ribonuclease activity"/>
    <property type="evidence" value="ECO:0007669"/>
    <property type="project" value="UniProtKB-UniRule"/>
</dbReference>
<comment type="caution">
    <text evidence="18">The sequence shown here is derived from an EMBL/GenBank/DDBJ whole genome shotgun (WGS) entry which is preliminary data.</text>
</comment>
<dbReference type="InterPro" id="IPR012337">
    <property type="entry name" value="RNaseH-like_sf"/>
</dbReference>
<dbReference type="GO" id="GO:0043137">
    <property type="term" value="P:DNA replication, removal of RNA primer"/>
    <property type="evidence" value="ECO:0007669"/>
    <property type="project" value="TreeGrafter"/>
</dbReference>
<dbReference type="PANTHER" id="PTHR10954:SF18">
    <property type="entry name" value="RIBONUCLEASE HII"/>
    <property type="match status" value="1"/>
</dbReference>
<dbReference type="GO" id="GO:0030145">
    <property type="term" value="F:manganese ion binding"/>
    <property type="evidence" value="ECO:0007669"/>
    <property type="project" value="UniProtKB-UniRule"/>
</dbReference>
<evidence type="ECO:0000256" key="16">
    <source>
        <dbReference type="RuleBase" id="RU003515"/>
    </source>
</evidence>
<dbReference type="InterPro" id="IPR001352">
    <property type="entry name" value="RNase_HII/HIII"/>
</dbReference>
<keyword evidence="10 14" id="KW-0479">Metal-binding</keyword>
<dbReference type="NCBIfam" id="NF000595">
    <property type="entry name" value="PRK00015.1-3"/>
    <property type="match status" value="1"/>
</dbReference>
<dbReference type="STRING" id="1125712.HMPREF1316_0260"/>
<name>U2V682_9ACTN</name>
<keyword evidence="8 14" id="KW-0963">Cytoplasm</keyword>
<dbReference type="InterPro" id="IPR036397">
    <property type="entry name" value="RNaseH_sf"/>
</dbReference>
<evidence type="ECO:0000259" key="17">
    <source>
        <dbReference type="PROSITE" id="PS51975"/>
    </source>
</evidence>
<dbReference type="PATRIC" id="fig|1125712.3.peg.1383"/>
<comment type="function">
    <text evidence="3 14 16">Endonuclease that specifically degrades the RNA of RNA-DNA hybrids.</text>
</comment>
<dbReference type="eggNOG" id="COG0164">
    <property type="taxonomic scope" value="Bacteria"/>
</dbReference>
<dbReference type="HAMAP" id="MF_00052_B">
    <property type="entry name" value="RNase_HII_B"/>
    <property type="match status" value="1"/>
</dbReference>
<evidence type="ECO:0000256" key="11">
    <source>
        <dbReference type="ARBA" id="ARBA00022759"/>
    </source>
</evidence>
<dbReference type="GO" id="GO:0003723">
    <property type="term" value="F:RNA binding"/>
    <property type="evidence" value="ECO:0007669"/>
    <property type="project" value="UniProtKB-UniRule"/>
</dbReference>
<dbReference type="AlphaFoldDB" id="U2V682"/>
<evidence type="ECO:0000256" key="8">
    <source>
        <dbReference type="ARBA" id="ARBA00022490"/>
    </source>
</evidence>
<keyword evidence="9 14" id="KW-0540">Nuclease</keyword>
<comment type="cofactor">
    <cofactor evidence="14 15">
        <name>Mn(2+)</name>
        <dbReference type="ChEBI" id="CHEBI:29035"/>
    </cofactor>
    <cofactor evidence="14 15">
        <name>Mg(2+)</name>
        <dbReference type="ChEBI" id="CHEBI:18420"/>
    </cofactor>
    <text evidence="14 15">Manganese or magnesium. Binds 1 divalent metal ion per monomer in the absence of substrate. May bind a second metal ion after substrate binding.</text>
</comment>
<evidence type="ECO:0000256" key="9">
    <source>
        <dbReference type="ARBA" id="ARBA00022722"/>
    </source>
</evidence>
<dbReference type="GO" id="GO:0005737">
    <property type="term" value="C:cytoplasm"/>
    <property type="evidence" value="ECO:0007669"/>
    <property type="project" value="UniProtKB-SubCell"/>
</dbReference>
<comment type="cofactor">
    <cofactor evidence="2">
        <name>Mg(2+)</name>
        <dbReference type="ChEBI" id="CHEBI:18420"/>
    </cofactor>
</comment>
<feature type="binding site" evidence="14 15">
    <location>
        <position position="81"/>
    </location>
    <ligand>
        <name>a divalent metal cation</name>
        <dbReference type="ChEBI" id="CHEBI:60240"/>
    </ligand>
</feature>
<dbReference type="Gene3D" id="3.30.420.10">
    <property type="entry name" value="Ribonuclease H-like superfamily/Ribonuclease H"/>
    <property type="match status" value="1"/>
</dbReference>
<dbReference type="PROSITE" id="PS51975">
    <property type="entry name" value="RNASE_H_2"/>
    <property type="match status" value="1"/>
</dbReference>
<evidence type="ECO:0000256" key="10">
    <source>
        <dbReference type="ARBA" id="ARBA00022723"/>
    </source>
</evidence>
<reference evidence="18 19" key="1">
    <citation type="submission" date="2013-08" db="EMBL/GenBank/DDBJ databases">
        <authorList>
            <person name="Durkin A.S."/>
            <person name="Haft D.R."/>
            <person name="McCorrison J."/>
            <person name="Torralba M."/>
            <person name="Gillis M."/>
            <person name="Haft D.H."/>
            <person name="Methe B."/>
            <person name="Sutton G."/>
            <person name="Nelson K.E."/>
        </authorList>
    </citation>
    <scope>NUCLEOTIDE SEQUENCE [LARGE SCALE GENOMIC DNA]</scope>
    <source>
        <strain evidence="18 19">F0195</strain>
    </source>
</reference>
<feature type="domain" description="RNase H type-2" evidence="17">
    <location>
        <begin position="74"/>
        <end position="261"/>
    </location>
</feature>
<feature type="binding site" evidence="14 15">
    <location>
        <position position="80"/>
    </location>
    <ligand>
        <name>a divalent metal cation</name>
        <dbReference type="ChEBI" id="CHEBI:60240"/>
    </ligand>
</feature>
<evidence type="ECO:0000256" key="2">
    <source>
        <dbReference type="ARBA" id="ARBA00001946"/>
    </source>
</evidence>
<evidence type="ECO:0000256" key="12">
    <source>
        <dbReference type="ARBA" id="ARBA00022801"/>
    </source>
</evidence>
<evidence type="ECO:0000256" key="4">
    <source>
        <dbReference type="ARBA" id="ARBA00004496"/>
    </source>
</evidence>
<evidence type="ECO:0000256" key="6">
    <source>
        <dbReference type="ARBA" id="ARBA00012180"/>
    </source>
</evidence>
<comment type="catalytic activity">
    <reaction evidence="1 14 15 16">
        <text>Endonucleolytic cleavage to 5'-phosphomonoester.</text>
        <dbReference type="EC" id="3.1.26.4"/>
    </reaction>
</comment>
<accession>U2V682</accession>
<dbReference type="EC" id="3.1.26.4" evidence="6 14"/>
<keyword evidence="13 14" id="KW-0464">Manganese</keyword>
<evidence type="ECO:0000313" key="19">
    <source>
        <dbReference type="Proteomes" id="UP000016638"/>
    </source>
</evidence>
<evidence type="ECO:0000256" key="13">
    <source>
        <dbReference type="ARBA" id="ARBA00023211"/>
    </source>
</evidence>
<feature type="binding site" evidence="14 15">
    <location>
        <position position="172"/>
    </location>
    <ligand>
        <name>a divalent metal cation</name>
        <dbReference type="ChEBI" id="CHEBI:60240"/>
    </ligand>
</feature>
<dbReference type="CDD" id="cd07182">
    <property type="entry name" value="RNase_HII_bacteria_HII_like"/>
    <property type="match status" value="1"/>
</dbReference>
<dbReference type="InterPro" id="IPR024567">
    <property type="entry name" value="RNase_HII/HIII_dom"/>
</dbReference>
<evidence type="ECO:0000256" key="3">
    <source>
        <dbReference type="ARBA" id="ARBA00004065"/>
    </source>
</evidence>
<gene>
    <name evidence="14 18" type="primary">rnhB</name>
    <name evidence="18" type="ORF">HMPREF1316_0260</name>
</gene>
<keyword evidence="19" id="KW-1185">Reference proteome</keyword>
<dbReference type="PANTHER" id="PTHR10954">
    <property type="entry name" value="RIBONUCLEASE H2 SUBUNIT A"/>
    <property type="match status" value="1"/>
</dbReference>
<dbReference type="RefSeq" id="WP_021726025.1">
    <property type="nucleotide sequence ID" value="NZ_AWEZ01000045.1"/>
</dbReference>
<dbReference type="GO" id="GO:0032299">
    <property type="term" value="C:ribonuclease H2 complex"/>
    <property type="evidence" value="ECO:0007669"/>
    <property type="project" value="TreeGrafter"/>
</dbReference>
<dbReference type="Proteomes" id="UP000016638">
    <property type="component" value="Unassembled WGS sequence"/>
</dbReference>
<organism evidence="18 19">
    <name type="scientific">Olsenella profusa F0195</name>
    <dbReference type="NCBI Taxonomy" id="1125712"/>
    <lineage>
        <taxon>Bacteria</taxon>
        <taxon>Bacillati</taxon>
        <taxon>Actinomycetota</taxon>
        <taxon>Coriobacteriia</taxon>
        <taxon>Coriobacteriales</taxon>
        <taxon>Atopobiaceae</taxon>
        <taxon>Olsenella</taxon>
    </lineage>
</organism>